<evidence type="ECO:0000313" key="3">
    <source>
        <dbReference type="Proteomes" id="UP000676336"/>
    </source>
</evidence>
<dbReference type="Proteomes" id="UP000676336">
    <property type="component" value="Unassembled WGS sequence"/>
</dbReference>
<evidence type="ECO:0000313" key="2">
    <source>
        <dbReference type="EMBL" id="CAF4592266.1"/>
    </source>
</evidence>
<feature type="compositionally biased region" description="Polar residues" evidence="1">
    <location>
        <begin position="45"/>
        <end position="63"/>
    </location>
</feature>
<feature type="compositionally biased region" description="Basic and acidic residues" evidence="1">
    <location>
        <begin position="28"/>
        <end position="40"/>
    </location>
</feature>
<accession>A0A8S2Z632</accession>
<feature type="region of interest" description="Disordered" evidence="1">
    <location>
        <begin position="28"/>
        <end position="63"/>
    </location>
</feature>
<proteinExistence type="predicted"/>
<name>A0A8S2Z632_9BILA</name>
<dbReference type="EMBL" id="CAJOBI010102009">
    <property type="protein sequence ID" value="CAF4592266.1"/>
    <property type="molecule type" value="Genomic_DNA"/>
</dbReference>
<sequence length="63" mass="7055">TGYNQALLQSVTPEERVHIQNIIHYTEKRKQEKESNKIREAGGYNFSQSAAAGPPTSFNFTGN</sequence>
<gene>
    <name evidence="2" type="ORF">SMN809_LOCUS38736</name>
</gene>
<feature type="non-terminal residue" evidence="2">
    <location>
        <position position="63"/>
    </location>
</feature>
<feature type="non-terminal residue" evidence="2">
    <location>
        <position position="1"/>
    </location>
</feature>
<protein>
    <submittedName>
        <fullName evidence="2">Uncharacterized protein</fullName>
    </submittedName>
</protein>
<organism evidence="2 3">
    <name type="scientific">Rotaria magnacalcarata</name>
    <dbReference type="NCBI Taxonomy" id="392030"/>
    <lineage>
        <taxon>Eukaryota</taxon>
        <taxon>Metazoa</taxon>
        <taxon>Spiralia</taxon>
        <taxon>Gnathifera</taxon>
        <taxon>Rotifera</taxon>
        <taxon>Eurotatoria</taxon>
        <taxon>Bdelloidea</taxon>
        <taxon>Philodinida</taxon>
        <taxon>Philodinidae</taxon>
        <taxon>Rotaria</taxon>
    </lineage>
</organism>
<dbReference type="AlphaFoldDB" id="A0A8S2Z632"/>
<comment type="caution">
    <text evidence="2">The sequence shown here is derived from an EMBL/GenBank/DDBJ whole genome shotgun (WGS) entry which is preliminary data.</text>
</comment>
<reference evidence="2" key="1">
    <citation type="submission" date="2021-02" db="EMBL/GenBank/DDBJ databases">
        <authorList>
            <person name="Nowell W R."/>
        </authorList>
    </citation>
    <scope>NUCLEOTIDE SEQUENCE</scope>
</reference>
<evidence type="ECO:0000256" key="1">
    <source>
        <dbReference type="SAM" id="MobiDB-lite"/>
    </source>
</evidence>